<proteinExistence type="predicted"/>
<dbReference type="InterPro" id="IPR014710">
    <property type="entry name" value="RmlC-like_jellyroll"/>
</dbReference>
<gene>
    <name evidence="1" type="ORF">BHX94_10760</name>
</gene>
<dbReference type="AlphaFoldDB" id="A0A328A2A9"/>
<protein>
    <recommendedName>
        <fullName evidence="3">Transcriptional regulator SgrR N-terminal HTH domain-containing protein</fullName>
    </recommendedName>
</protein>
<dbReference type="SUPFAM" id="SSF53850">
    <property type="entry name" value="Periplasmic binding protein-like II"/>
    <property type="match status" value="1"/>
</dbReference>
<evidence type="ECO:0008006" key="3">
    <source>
        <dbReference type="Google" id="ProtNLM"/>
    </source>
</evidence>
<accession>A0A328A2A9</accession>
<dbReference type="Proteomes" id="UP000249579">
    <property type="component" value="Unassembled WGS sequence"/>
</dbReference>
<sequence length="525" mass="62257">MKTIDEKLLLLYKYLEEHDFLREEVAEYIEITPRQLSRLINQWQDEGIIEYIGGIGRGNYSTIIFNVDIEQQVIMDIISNLNDYSIEEITHILSLPLNESSKRLIEGLFNNAIHAENTQMSPLKEQKGTVTMDYIYRLPENLNPLQQTDIALDTLLYNTMDRLYTISNDMTFTSKLVQYEVVDENSITLYLYQDITFSNGKNLLAVDVVNCLETLINHEWHKENLDYIYKIELVDLFALKIYFDADLDKLKFDLSSTFSSIYIQEFDAFIGTNTYYIASIKDSYIQLTARQTSHHALPEINDVFLMKSYASYESFIKDKHCEEVDKYAKMTKFVMMNPCFTQLDLQERRVLLHYIKKHYYQDYEDLTLEQYSITKKSIVMGIPDLTRHKVIPLYQYLKAVGFNIASVELPFDYFIGQNNKEIQCDFVILGHTYREETYFYKLMNYTHMRQWFDCLPEMRMLKKEYLVKPLNKWKKLEQGYSDFLTNNAYFMITKQKRRKFIVLKGQKNVKFNNDGIIIFGDILVR</sequence>
<dbReference type="Gene3D" id="2.60.120.10">
    <property type="entry name" value="Jelly Rolls"/>
    <property type="match status" value="1"/>
</dbReference>
<name>A0A328A2A9_9STAP</name>
<dbReference type="OrthoDB" id="2418740at2"/>
<dbReference type="Gene3D" id="3.40.190.10">
    <property type="entry name" value="Periplasmic binding protein-like II"/>
    <property type="match status" value="1"/>
</dbReference>
<dbReference type="EMBL" id="PZJG01000008">
    <property type="protein sequence ID" value="RAK48665.1"/>
    <property type="molecule type" value="Genomic_DNA"/>
</dbReference>
<evidence type="ECO:0000313" key="2">
    <source>
        <dbReference type="Proteomes" id="UP000249579"/>
    </source>
</evidence>
<comment type="caution">
    <text evidence="1">The sequence shown here is derived from an EMBL/GenBank/DDBJ whole genome shotgun (WGS) entry which is preliminary data.</text>
</comment>
<dbReference type="RefSeq" id="WP_111746762.1">
    <property type="nucleotide sequence ID" value="NZ_DALZDE010000009.1"/>
</dbReference>
<evidence type="ECO:0000313" key="1">
    <source>
        <dbReference type="EMBL" id="RAK48665.1"/>
    </source>
</evidence>
<organism evidence="1 2">
    <name type="scientific">Macrococcoides bohemicum</name>
    <dbReference type="NCBI Taxonomy" id="1903056"/>
    <lineage>
        <taxon>Bacteria</taxon>
        <taxon>Bacillati</taxon>
        <taxon>Bacillota</taxon>
        <taxon>Bacilli</taxon>
        <taxon>Bacillales</taxon>
        <taxon>Staphylococcaceae</taxon>
        <taxon>Macrococcoides</taxon>
    </lineage>
</organism>
<reference evidence="1 2" key="1">
    <citation type="journal article" date="2018" name="Front. Microbiol.">
        <title>Description and Comparative Genomics of Macrococcus caseolyticus subsp. hominis subsp. nov., Macrococcus goetzii sp. nov., Macrococcus epidermidis sp. nov., and Macrococcus bohemicus sp. nov., Novel Macrococci From Human Clinical Material With Virulence Potential and Suspected Uptake of Foreign DNA by Natural Transformation.</title>
        <authorList>
            <person name="Maslanova I."/>
            <person name="Wertheimer Z."/>
            <person name="Sedlacek I."/>
            <person name="Svec P."/>
            <person name="Indrakova A."/>
            <person name="Kovarovic V."/>
            <person name="Schumann P."/>
            <person name="Sproer C."/>
            <person name="Kralova S."/>
            <person name="Sedo O."/>
            <person name="Kristofova L."/>
            <person name="Vrbovska V."/>
            <person name="Fuzik T."/>
            <person name="Petras P."/>
            <person name="Zdrahal Z."/>
            <person name="Ruzickova V."/>
            <person name="Doskar J."/>
            <person name="Pantucek R."/>
        </authorList>
    </citation>
    <scope>NUCLEOTIDE SEQUENCE [LARGE SCALE GENOMIC DNA]</scope>
    <source>
        <strain evidence="1 2">03/115</strain>
    </source>
</reference>